<feature type="signal peptide" evidence="5">
    <location>
        <begin position="1"/>
        <end position="19"/>
    </location>
</feature>
<feature type="chain" id="PRO_5005451500" evidence="5">
    <location>
        <begin position="20"/>
        <end position="181"/>
    </location>
</feature>
<accession>A0A0K0PWH5</accession>
<dbReference type="Pfam" id="PF06083">
    <property type="entry name" value="IL17"/>
    <property type="match status" value="1"/>
</dbReference>
<evidence type="ECO:0000256" key="5">
    <source>
        <dbReference type="SAM" id="SignalP"/>
    </source>
</evidence>
<comment type="similarity">
    <text evidence="2">Belongs to the IL-17 family.</text>
</comment>
<protein>
    <submittedName>
        <fullName evidence="6">Interleukin 17-7</fullName>
    </submittedName>
</protein>
<dbReference type="EMBL" id="KP749465">
    <property type="protein sequence ID" value="AKQ98197.1"/>
    <property type="molecule type" value="mRNA"/>
</dbReference>
<reference evidence="6" key="1">
    <citation type="submission" date="2015-02" db="EMBL/GenBank/DDBJ databases">
        <authorList>
            <person name="Chooi Y.-H."/>
        </authorList>
    </citation>
    <scope>NUCLEOTIDE SEQUENCE</scope>
</reference>
<keyword evidence="4 5" id="KW-0732">Signal</keyword>
<evidence type="ECO:0000256" key="3">
    <source>
        <dbReference type="ARBA" id="ARBA00022525"/>
    </source>
</evidence>
<dbReference type="InterPro" id="IPR010345">
    <property type="entry name" value="IL-17_fam"/>
</dbReference>
<dbReference type="GO" id="GO:0005576">
    <property type="term" value="C:extracellular region"/>
    <property type="evidence" value="ECO:0007669"/>
    <property type="project" value="UniProtKB-SubCell"/>
</dbReference>
<proteinExistence type="evidence at transcript level"/>
<organism evidence="6">
    <name type="scientific">Magallana gigas</name>
    <name type="common">Pacific oyster</name>
    <name type="synonym">Crassostrea gigas</name>
    <dbReference type="NCBI Taxonomy" id="29159"/>
    <lineage>
        <taxon>Eukaryota</taxon>
        <taxon>Metazoa</taxon>
        <taxon>Spiralia</taxon>
        <taxon>Lophotrochozoa</taxon>
        <taxon>Mollusca</taxon>
        <taxon>Bivalvia</taxon>
        <taxon>Autobranchia</taxon>
        <taxon>Pteriomorphia</taxon>
        <taxon>Ostreida</taxon>
        <taxon>Ostreoidea</taxon>
        <taxon>Ostreidae</taxon>
        <taxon>Magallana</taxon>
    </lineage>
</organism>
<evidence type="ECO:0000313" key="6">
    <source>
        <dbReference type="EMBL" id="AKQ98197.1"/>
    </source>
</evidence>
<dbReference type="InterPro" id="IPR029034">
    <property type="entry name" value="Cystine-knot_cytokine"/>
</dbReference>
<keyword evidence="3" id="KW-0964">Secreted</keyword>
<dbReference type="SUPFAM" id="SSF57501">
    <property type="entry name" value="Cystine-knot cytokines"/>
    <property type="match status" value="1"/>
</dbReference>
<name>A0A0K0PWH5_MAGGI</name>
<comment type="subcellular location">
    <subcellularLocation>
        <location evidence="1">Secreted</location>
    </subcellularLocation>
</comment>
<dbReference type="Gene3D" id="2.10.90.10">
    <property type="entry name" value="Cystine-knot cytokines"/>
    <property type="match status" value="1"/>
</dbReference>
<evidence type="ECO:0000256" key="1">
    <source>
        <dbReference type="ARBA" id="ARBA00004613"/>
    </source>
</evidence>
<dbReference type="GeneID" id="105318790"/>
<gene>
    <name evidence="6" type="primary">IL17-7</name>
</gene>
<evidence type="ECO:0000256" key="2">
    <source>
        <dbReference type="ARBA" id="ARBA00007236"/>
    </source>
</evidence>
<evidence type="ECO:0000256" key="4">
    <source>
        <dbReference type="ARBA" id="ARBA00022729"/>
    </source>
</evidence>
<sequence>MLRICILVHMFIFLIPCDAMYITSSCKEISNWKIKQQLGYNPRESDMSFHIIPQFKKMQRSSISDKSHEQFTRLFGNSTCPSELNTSAFPVMFRSSCPWYIELSVDKTRIPVTMAKARCRCKDCQTKTRPHPDFSCAAVKTYRRVLREIPNQCDNEGFKMYTSDVEEVPVACTCVATRTRI</sequence>
<dbReference type="KEGG" id="crg:105318790"/>
<dbReference type="GO" id="GO:0005125">
    <property type="term" value="F:cytokine activity"/>
    <property type="evidence" value="ECO:0007669"/>
    <property type="project" value="InterPro"/>
</dbReference>
<dbReference type="AlphaFoldDB" id="A0A0K0PWH5"/>